<evidence type="ECO:0000256" key="15">
    <source>
        <dbReference type="ARBA" id="ARBA00023211"/>
    </source>
</evidence>
<dbReference type="GO" id="GO:0005524">
    <property type="term" value="F:ATP binding"/>
    <property type="evidence" value="ECO:0007669"/>
    <property type="project" value="UniProtKB-UniRule"/>
</dbReference>
<organism evidence="27 28">
    <name type="scientific">Candidatus Ornithocaccomicrobium faecavium</name>
    <dbReference type="NCBI Taxonomy" id="2840890"/>
    <lineage>
        <taxon>Bacteria</taxon>
        <taxon>Bacillati</taxon>
        <taxon>Bacillota</taxon>
        <taxon>Clostridia</taxon>
        <taxon>Candidatus Ornithocaccomicrobium</taxon>
    </lineage>
</organism>
<dbReference type="Gene3D" id="3.30.470.20">
    <property type="entry name" value="ATP-grasp fold, B domain"/>
    <property type="match status" value="1"/>
</dbReference>
<dbReference type="PROSITE" id="PS00843">
    <property type="entry name" value="DALA_DALA_LIGASE_1"/>
    <property type="match status" value="1"/>
</dbReference>
<evidence type="ECO:0000313" key="27">
    <source>
        <dbReference type="EMBL" id="HIV27116.1"/>
    </source>
</evidence>
<evidence type="ECO:0000256" key="21">
    <source>
        <dbReference type="ARBA" id="ARBA00077154"/>
    </source>
</evidence>
<evidence type="ECO:0000256" key="16">
    <source>
        <dbReference type="ARBA" id="ARBA00023316"/>
    </source>
</evidence>
<feature type="binding site" evidence="24">
    <location>
        <position position="329"/>
    </location>
    <ligand>
        <name>Mg(2+)</name>
        <dbReference type="ChEBI" id="CHEBI:18420"/>
        <label>1</label>
    </ligand>
</feature>
<feature type="binding site" evidence="24">
    <location>
        <position position="329"/>
    </location>
    <ligand>
        <name>Mg(2+)</name>
        <dbReference type="ChEBI" id="CHEBI:18420"/>
        <label>2</label>
    </ligand>
</feature>
<keyword evidence="13 22" id="KW-0133">Cell shape</keyword>
<dbReference type="PANTHER" id="PTHR23132">
    <property type="entry name" value="D-ALANINE--D-ALANINE LIGASE"/>
    <property type="match status" value="1"/>
</dbReference>
<dbReference type="InterPro" id="IPR005905">
    <property type="entry name" value="D_ala_D_ala"/>
</dbReference>
<dbReference type="PIRSF" id="PIRSF039102">
    <property type="entry name" value="Ddl/VanB"/>
    <property type="match status" value="1"/>
</dbReference>
<dbReference type="GO" id="GO:0071555">
    <property type="term" value="P:cell wall organization"/>
    <property type="evidence" value="ECO:0007669"/>
    <property type="project" value="UniProtKB-KW"/>
</dbReference>
<evidence type="ECO:0000256" key="14">
    <source>
        <dbReference type="ARBA" id="ARBA00022984"/>
    </source>
</evidence>
<keyword evidence="14 22" id="KW-0573">Peptidoglycan synthesis</keyword>
<keyword evidence="9 24" id="KW-0479">Metal-binding</keyword>
<evidence type="ECO:0000256" key="2">
    <source>
        <dbReference type="ARBA" id="ARBA00003921"/>
    </source>
</evidence>
<dbReference type="FunFam" id="3.30.1490.20:FF:000007">
    <property type="entry name" value="D-alanine--D-alanine ligase"/>
    <property type="match status" value="1"/>
</dbReference>
<dbReference type="GO" id="GO:0005829">
    <property type="term" value="C:cytosol"/>
    <property type="evidence" value="ECO:0007669"/>
    <property type="project" value="TreeGrafter"/>
</dbReference>
<evidence type="ECO:0000256" key="13">
    <source>
        <dbReference type="ARBA" id="ARBA00022960"/>
    </source>
</evidence>
<evidence type="ECO:0000256" key="25">
    <source>
        <dbReference type="PROSITE-ProRule" id="PRU00409"/>
    </source>
</evidence>
<dbReference type="Gene3D" id="3.30.1490.20">
    <property type="entry name" value="ATP-grasp fold, A domain"/>
    <property type="match status" value="1"/>
</dbReference>
<feature type="active site" evidence="23">
    <location>
        <position position="336"/>
    </location>
</feature>
<evidence type="ECO:0000256" key="22">
    <source>
        <dbReference type="HAMAP-Rule" id="MF_00047"/>
    </source>
</evidence>
<keyword evidence="15 24" id="KW-0464">Manganese</keyword>
<sequence length="386" mass="42617">MKTRLAIVFGSRACEHDVSIISGLQALYAADAQKYDAFPVYISREGEWFVGDALRKMEFYKKPDWGAVRRVFPAGKHGKLALMDAQEHKGLFKKGEPDVLADVVMPVLHGMNGEDGTLSGMMEMWGIPYTSSGVLGSSVGMDKIAMKQLFRGCGFPILDWLGVERNQWFEEREAILDRVEKALAYPVFVKPANLGSSIGISKAEDRQALSDALDVASSYDRRLLVERGLTNFKEINCAALGYANDIEVSATEMPTSWEAFLSFDDKYLRGKGAKGMEALARKIPAPVEPQVEARVKELTRAVFSALDCKGVARVDFLLDEVSGELYVGEINTIPGSLAFYLWEATGLKFGALVDKMVEYALRASQDKRQSVFSYDSSILQRGTGKA</sequence>
<evidence type="ECO:0000256" key="6">
    <source>
        <dbReference type="ARBA" id="ARBA00012216"/>
    </source>
</evidence>
<keyword evidence="12 24" id="KW-0460">Magnesium</keyword>
<keyword evidence="8 22" id="KW-0436">Ligase</keyword>
<evidence type="ECO:0000256" key="12">
    <source>
        <dbReference type="ARBA" id="ARBA00022842"/>
    </source>
</evidence>
<feature type="domain" description="ATP-grasp" evidence="26">
    <location>
        <begin position="147"/>
        <end position="358"/>
    </location>
</feature>
<dbReference type="AlphaFoldDB" id="A0A9D1TBX6"/>
<dbReference type="Gene3D" id="3.40.50.20">
    <property type="match status" value="1"/>
</dbReference>
<evidence type="ECO:0000256" key="23">
    <source>
        <dbReference type="PIRSR" id="PIRSR039102-1"/>
    </source>
</evidence>
<dbReference type="InterPro" id="IPR013815">
    <property type="entry name" value="ATP_grasp_subdomain_1"/>
</dbReference>
<evidence type="ECO:0000256" key="18">
    <source>
        <dbReference type="ARBA" id="ARBA00060592"/>
    </source>
</evidence>
<reference evidence="27" key="1">
    <citation type="submission" date="2020-10" db="EMBL/GenBank/DDBJ databases">
        <authorList>
            <person name="Gilroy R."/>
        </authorList>
    </citation>
    <scope>NUCLEOTIDE SEQUENCE</scope>
    <source>
        <strain evidence="27">CHK183-6373</strain>
    </source>
</reference>
<feature type="binding site" evidence="24">
    <location>
        <position position="331"/>
    </location>
    <ligand>
        <name>Mg(2+)</name>
        <dbReference type="ChEBI" id="CHEBI:18420"/>
        <label>2</label>
    </ligand>
</feature>
<keyword evidence="10 25" id="KW-0547">Nucleotide-binding</keyword>
<comment type="caution">
    <text evidence="27">The sequence shown here is derived from an EMBL/GenBank/DDBJ whole genome shotgun (WGS) entry which is preliminary data.</text>
</comment>
<keyword evidence="16 22" id="KW-0961">Cell wall biogenesis/degradation</keyword>
<dbReference type="InterPro" id="IPR011761">
    <property type="entry name" value="ATP-grasp"/>
</dbReference>
<feature type="active site" evidence="23">
    <location>
        <position position="196"/>
    </location>
</feature>
<dbReference type="PROSITE" id="PS50975">
    <property type="entry name" value="ATP_GRASP"/>
    <property type="match status" value="1"/>
</dbReference>
<dbReference type="PANTHER" id="PTHR23132:SF25">
    <property type="entry name" value="D-ALANINE--D-ALANINE LIGASE A"/>
    <property type="match status" value="1"/>
</dbReference>
<dbReference type="GO" id="GO:0046872">
    <property type="term" value="F:metal ion binding"/>
    <property type="evidence" value="ECO:0007669"/>
    <property type="project" value="UniProtKB-KW"/>
</dbReference>
<feature type="binding site" evidence="24">
    <location>
        <position position="315"/>
    </location>
    <ligand>
        <name>Mg(2+)</name>
        <dbReference type="ChEBI" id="CHEBI:18420"/>
        <label>1</label>
    </ligand>
</feature>
<dbReference type="EC" id="6.3.2.4" evidence="6 22"/>
<proteinExistence type="inferred from homology"/>
<comment type="cofactor">
    <cofactor evidence="1">
        <name>Mn(2+)</name>
        <dbReference type="ChEBI" id="CHEBI:29035"/>
    </cofactor>
</comment>
<dbReference type="Pfam" id="PF07478">
    <property type="entry name" value="Dala_Dala_lig_C"/>
    <property type="match status" value="1"/>
</dbReference>
<dbReference type="InterPro" id="IPR011095">
    <property type="entry name" value="Dala_Dala_lig_C"/>
</dbReference>
<evidence type="ECO:0000256" key="11">
    <source>
        <dbReference type="ARBA" id="ARBA00022840"/>
    </source>
</evidence>
<accession>A0A9D1TBX6</accession>
<dbReference type="SUPFAM" id="SSF52440">
    <property type="entry name" value="PreATP-grasp domain"/>
    <property type="match status" value="1"/>
</dbReference>
<evidence type="ECO:0000256" key="10">
    <source>
        <dbReference type="ARBA" id="ARBA00022741"/>
    </source>
</evidence>
<dbReference type="NCBIfam" id="TIGR01205">
    <property type="entry name" value="D_ala_D_alaTIGR"/>
    <property type="match status" value="1"/>
</dbReference>
<dbReference type="NCBIfam" id="NF002528">
    <property type="entry name" value="PRK01966.1-4"/>
    <property type="match status" value="1"/>
</dbReference>
<protein>
    <recommendedName>
        <fullName evidence="19 22">D-alanine--D-alanine ligase</fullName>
        <ecNumber evidence="6 22">6.3.2.4</ecNumber>
    </recommendedName>
    <alternativeName>
        <fullName evidence="21 22">D-Ala-D-Ala ligase</fullName>
    </alternativeName>
    <alternativeName>
        <fullName evidence="20 22">D-alanylalanine synthetase</fullName>
    </alternativeName>
</protein>
<gene>
    <name evidence="22" type="primary">ddl</name>
    <name evidence="27" type="ORF">IAA64_04035</name>
</gene>
<dbReference type="PROSITE" id="PS00844">
    <property type="entry name" value="DALA_DALA_LIGASE_2"/>
    <property type="match status" value="1"/>
</dbReference>
<dbReference type="InterPro" id="IPR011127">
    <property type="entry name" value="Dala_Dala_lig_N"/>
</dbReference>
<evidence type="ECO:0000256" key="7">
    <source>
        <dbReference type="ARBA" id="ARBA00022490"/>
    </source>
</evidence>
<comment type="similarity">
    <text evidence="5 22">Belongs to the D-alanine--D-alanine ligase family.</text>
</comment>
<dbReference type="HAMAP" id="MF_00047">
    <property type="entry name" value="Dala_Dala_lig"/>
    <property type="match status" value="1"/>
</dbReference>
<evidence type="ECO:0000259" key="26">
    <source>
        <dbReference type="PROSITE" id="PS50975"/>
    </source>
</evidence>
<evidence type="ECO:0000256" key="19">
    <source>
        <dbReference type="ARBA" id="ARBA00068427"/>
    </source>
</evidence>
<comment type="function">
    <text evidence="2 22">Cell wall formation.</text>
</comment>
<evidence type="ECO:0000256" key="20">
    <source>
        <dbReference type="ARBA" id="ARBA00076288"/>
    </source>
</evidence>
<evidence type="ECO:0000256" key="17">
    <source>
        <dbReference type="ARBA" id="ARBA00047614"/>
    </source>
</evidence>
<evidence type="ECO:0000256" key="24">
    <source>
        <dbReference type="PIRSR" id="PIRSR039102-3"/>
    </source>
</evidence>
<comment type="pathway">
    <text evidence="18">Glycan biosynthesis.</text>
</comment>
<dbReference type="Proteomes" id="UP000886884">
    <property type="component" value="Unassembled WGS sequence"/>
</dbReference>
<reference evidence="27" key="2">
    <citation type="journal article" date="2021" name="PeerJ">
        <title>Extensive microbial diversity within the chicken gut microbiome revealed by metagenomics and culture.</title>
        <authorList>
            <person name="Gilroy R."/>
            <person name="Ravi A."/>
            <person name="Getino M."/>
            <person name="Pursley I."/>
            <person name="Horton D.L."/>
            <person name="Alikhan N.F."/>
            <person name="Baker D."/>
            <person name="Gharbi K."/>
            <person name="Hall N."/>
            <person name="Watson M."/>
            <person name="Adriaenssens E.M."/>
            <person name="Foster-Nyarko E."/>
            <person name="Jarju S."/>
            <person name="Secka A."/>
            <person name="Antonio M."/>
            <person name="Oren A."/>
            <person name="Chaudhuri R.R."/>
            <person name="La Ragione R."/>
            <person name="Hildebrand F."/>
            <person name="Pallen M.J."/>
        </authorList>
    </citation>
    <scope>NUCLEOTIDE SEQUENCE</scope>
    <source>
        <strain evidence="27">CHK183-6373</strain>
    </source>
</reference>
<dbReference type="Pfam" id="PF01820">
    <property type="entry name" value="Dala_Dala_lig_N"/>
    <property type="match status" value="1"/>
</dbReference>
<keyword evidence="7 22" id="KW-0963">Cytoplasm</keyword>
<dbReference type="GO" id="GO:0008360">
    <property type="term" value="P:regulation of cell shape"/>
    <property type="evidence" value="ECO:0007669"/>
    <property type="project" value="UniProtKB-KW"/>
</dbReference>
<feature type="active site" evidence="23">
    <location>
        <position position="15"/>
    </location>
</feature>
<evidence type="ECO:0000256" key="3">
    <source>
        <dbReference type="ARBA" id="ARBA00004496"/>
    </source>
</evidence>
<evidence type="ECO:0000256" key="5">
    <source>
        <dbReference type="ARBA" id="ARBA00010871"/>
    </source>
</evidence>
<dbReference type="GO" id="GO:0008716">
    <property type="term" value="F:D-alanine-D-alanine ligase activity"/>
    <property type="evidence" value="ECO:0007669"/>
    <property type="project" value="UniProtKB-UniRule"/>
</dbReference>
<comment type="catalytic activity">
    <reaction evidence="17 22">
        <text>2 D-alanine + ATP = D-alanyl-D-alanine + ADP + phosphate + H(+)</text>
        <dbReference type="Rhea" id="RHEA:11224"/>
        <dbReference type="ChEBI" id="CHEBI:15378"/>
        <dbReference type="ChEBI" id="CHEBI:30616"/>
        <dbReference type="ChEBI" id="CHEBI:43474"/>
        <dbReference type="ChEBI" id="CHEBI:57416"/>
        <dbReference type="ChEBI" id="CHEBI:57822"/>
        <dbReference type="ChEBI" id="CHEBI:456216"/>
        <dbReference type="EC" id="6.3.2.4"/>
    </reaction>
</comment>
<evidence type="ECO:0000256" key="1">
    <source>
        <dbReference type="ARBA" id="ARBA00001936"/>
    </source>
</evidence>
<dbReference type="InterPro" id="IPR016185">
    <property type="entry name" value="PreATP-grasp_dom_sf"/>
</dbReference>
<comment type="pathway">
    <text evidence="4 22">Cell wall biogenesis; peptidoglycan biosynthesis.</text>
</comment>
<dbReference type="GO" id="GO:0009252">
    <property type="term" value="P:peptidoglycan biosynthetic process"/>
    <property type="evidence" value="ECO:0007669"/>
    <property type="project" value="UniProtKB-UniRule"/>
</dbReference>
<evidence type="ECO:0000313" key="28">
    <source>
        <dbReference type="Proteomes" id="UP000886884"/>
    </source>
</evidence>
<keyword evidence="11 25" id="KW-0067">ATP-binding</keyword>
<comment type="cofactor">
    <cofactor evidence="24">
        <name>Mg(2+)</name>
        <dbReference type="ChEBI" id="CHEBI:18420"/>
    </cofactor>
    <cofactor evidence="24">
        <name>Mn(2+)</name>
        <dbReference type="ChEBI" id="CHEBI:29035"/>
    </cofactor>
    <text evidence="24">Binds 2 magnesium or manganese ions per subunit.</text>
</comment>
<dbReference type="InterPro" id="IPR000291">
    <property type="entry name" value="D-Ala_lig_Van_CS"/>
</dbReference>
<name>A0A9D1TBX6_9FIRM</name>
<evidence type="ECO:0000256" key="4">
    <source>
        <dbReference type="ARBA" id="ARBA00004752"/>
    </source>
</evidence>
<evidence type="ECO:0000256" key="8">
    <source>
        <dbReference type="ARBA" id="ARBA00022598"/>
    </source>
</evidence>
<evidence type="ECO:0000256" key="9">
    <source>
        <dbReference type="ARBA" id="ARBA00022723"/>
    </source>
</evidence>
<dbReference type="EMBL" id="DVOT01000071">
    <property type="protein sequence ID" value="HIV27116.1"/>
    <property type="molecule type" value="Genomic_DNA"/>
</dbReference>
<dbReference type="SUPFAM" id="SSF56059">
    <property type="entry name" value="Glutathione synthetase ATP-binding domain-like"/>
    <property type="match status" value="1"/>
</dbReference>
<comment type="subcellular location">
    <subcellularLocation>
        <location evidence="3 22">Cytoplasm</location>
    </subcellularLocation>
</comment>